<feature type="transmembrane region" description="Helical" evidence="1">
    <location>
        <begin position="21"/>
        <end position="41"/>
    </location>
</feature>
<organism evidence="2 3">
    <name type="scientific">Dankookia rubra</name>
    <dbReference type="NCBI Taxonomy" id="1442381"/>
    <lineage>
        <taxon>Bacteria</taxon>
        <taxon>Pseudomonadati</taxon>
        <taxon>Pseudomonadota</taxon>
        <taxon>Alphaproteobacteria</taxon>
        <taxon>Acetobacterales</taxon>
        <taxon>Roseomonadaceae</taxon>
        <taxon>Dankookia</taxon>
    </lineage>
</organism>
<dbReference type="EMBL" id="SMSJ01000025">
    <property type="protein sequence ID" value="TDH61176.1"/>
    <property type="molecule type" value="Genomic_DNA"/>
</dbReference>
<keyword evidence="1" id="KW-0472">Membrane</keyword>
<evidence type="ECO:0000256" key="1">
    <source>
        <dbReference type="SAM" id="Phobius"/>
    </source>
</evidence>
<proteinExistence type="predicted"/>
<keyword evidence="3" id="KW-1185">Reference proteome</keyword>
<sequence length="74" mass="8339">MENRQADVRRKIANPELIARLRSKALTGLVVLIAGSLILFWRTVATFTSEELRAQSSHRTLCDGFAARIEEAIR</sequence>
<name>A0A4R5QDY2_9PROT</name>
<keyword evidence="1" id="KW-0812">Transmembrane</keyword>
<accession>A0A4R5QDY2</accession>
<dbReference type="RefSeq" id="WP_133290043.1">
    <property type="nucleotide sequence ID" value="NZ_SMSJ01000025.1"/>
</dbReference>
<comment type="caution">
    <text evidence="2">The sequence shown here is derived from an EMBL/GenBank/DDBJ whole genome shotgun (WGS) entry which is preliminary data.</text>
</comment>
<evidence type="ECO:0000313" key="2">
    <source>
        <dbReference type="EMBL" id="TDH61176.1"/>
    </source>
</evidence>
<keyword evidence="1" id="KW-1133">Transmembrane helix</keyword>
<evidence type="ECO:0000313" key="3">
    <source>
        <dbReference type="Proteomes" id="UP000295096"/>
    </source>
</evidence>
<gene>
    <name evidence="2" type="ORF">E2C06_18225</name>
</gene>
<dbReference type="Proteomes" id="UP000295096">
    <property type="component" value="Unassembled WGS sequence"/>
</dbReference>
<dbReference type="AlphaFoldDB" id="A0A4R5QDY2"/>
<protein>
    <submittedName>
        <fullName evidence="2">Uncharacterized protein</fullName>
    </submittedName>
</protein>
<reference evidence="2 3" key="1">
    <citation type="journal article" date="2016" name="J. Microbiol.">
        <title>Dankookia rubra gen. nov., sp. nov., an alphaproteobacterium isolated from sediment of a shallow stream.</title>
        <authorList>
            <person name="Kim W.H."/>
            <person name="Kim D.H."/>
            <person name="Kang K."/>
            <person name="Ahn T.Y."/>
        </authorList>
    </citation>
    <scope>NUCLEOTIDE SEQUENCE [LARGE SCALE GENOMIC DNA]</scope>
    <source>
        <strain evidence="2 3">JCM30602</strain>
    </source>
</reference>